<organism evidence="1 2">
    <name type="scientific">Sistotremastrum suecicum HHB10207 ss-3</name>
    <dbReference type="NCBI Taxonomy" id="1314776"/>
    <lineage>
        <taxon>Eukaryota</taxon>
        <taxon>Fungi</taxon>
        <taxon>Dikarya</taxon>
        <taxon>Basidiomycota</taxon>
        <taxon>Agaricomycotina</taxon>
        <taxon>Agaricomycetes</taxon>
        <taxon>Sistotremastrales</taxon>
        <taxon>Sistotremastraceae</taxon>
        <taxon>Sistotremastrum</taxon>
    </lineage>
</organism>
<dbReference type="EMBL" id="KV428086">
    <property type="protein sequence ID" value="KZT37334.1"/>
    <property type="molecule type" value="Genomic_DNA"/>
</dbReference>
<dbReference type="Proteomes" id="UP000076798">
    <property type="component" value="Unassembled WGS sequence"/>
</dbReference>
<keyword evidence="2" id="KW-1185">Reference proteome</keyword>
<dbReference type="AlphaFoldDB" id="A0A166CDH1"/>
<name>A0A166CDH1_9AGAM</name>
<protein>
    <submittedName>
        <fullName evidence="1">Uncharacterized protein</fullName>
    </submittedName>
</protein>
<proteinExistence type="predicted"/>
<accession>A0A166CDH1</accession>
<reference evidence="1 2" key="1">
    <citation type="journal article" date="2016" name="Mol. Biol. Evol.">
        <title>Comparative Genomics of Early-Diverging Mushroom-Forming Fungi Provides Insights into the Origins of Lignocellulose Decay Capabilities.</title>
        <authorList>
            <person name="Nagy L.G."/>
            <person name="Riley R."/>
            <person name="Tritt A."/>
            <person name="Adam C."/>
            <person name="Daum C."/>
            <person name="Floudas D."/>
            <person name="Sun H."/>
            <person name="Yadav J.S."/>
            <person name="Pangilinan J."/>
            <person name="Larsson K.H."/>
            <person name="Matsuura K."/>
            <person name="Barry K."/>
            <person name="Labutti K."/>
            <person name="Kuo R."/>
            <person name="Ohm R.A."/>
            <person name="Bhattacharya S.S."/>
            <person name="Shirouzu T."/>
            <person name="Yoshinaga Y."/>
            <person name="Martin F.M."/>
            <person name="Grigoriev I.V."/>
            <person name="Hibbett D.S."/>
        </authorList>
    </citation>
    <scope>NUCLEOTIDE SEQUENCE [LARGE SCALE GENOMIC DNA]</scope>
    <source>
        <strain evidence="1 2">HHB10207 ss-3</strain>
    </source>
</reference>
<gene>
    <name evidence="1" type="ORF">SISSUDRAFT_873630</name>
</gene>
<evidence type="ECO:0000313" key="1">
    <source>
        <dbReference type="EMBL" id="KZT37334.1"/>
    </source>
</evidence>
<sequence>MSLYNQLEQYGPTLGPAAQYDEMNKALYSPPDQTNGLVGFPNENYYHAGGGPLSAETLGLNLEAHSQMNSLFFAPAQNAQAVTHRYPYHGYNAAPIGPTPGLARHEAVQAQARPARRLRHAQSANRQAIVGQVDSSNRQRQIEKRARIKLNKGFEEIRLALIKNNVEPPKTKADMLELAAELIANWGNDE</sequence>
<evidence type="ECO:0000313" key="2">
    <source>
        <dbReference type="Proteomes" id="UP000076798"/>
    </source>
</evidence>